<accession>A0A8J2LGQ5</accession>
<dbReference type="InterPro" id="IPR051087">
    <property type="entry name" value="Mitochondrial_ACSM"/>
</dbReference>
<gene>
    <name evidence="9" type="ORF">AFUS01_LOCUS44556</name>
</gene>
<dbReference type="GO" id="GO:0004321">
    <property type="term" value="F:fatty-acyl-CoA synthase activity"/>
    <property type="evidence" value="ECO:0007669"/>
    <property type="project" value="TreeGrafter"/>
</dbReference>
<dbReference type="OrthoDB" id="6614653at2759"/>
<comment type="similarity">
    <text evidence="1">Belongs to the ATP-dependent AMP-binding enzyme family.</text>
</comment>
<evidence type="ECO:0000256" key="5">
    <source>
        <dbReference type="ARBA" id="ARBA00039009"/>
    </source>
</evidence>
<protein>
    <recommendedName>
        <fullName evidence="5">medium-chain acyl-CoA ligase</fullName>
        <ecNumber evidence="5">6.2.1.2</ecNumber>
    </recommendedName>
</protein>
<evidence type="ECO:0000256" key="6">
    <source>
        <dbReference type="ARBA" id="ARBA00048477"/>
    </source>
</evidence>
<dbReference type="PANTHER" id="PTHR43605:SF10">
    <property type="entry name" value="ACYL-COA SYNTHETASE MEDIUM CHAIN FAMILY MEMBER 3"/>
    <property type="match status" value="1"/>
</dbReference>
<dbReference type="GO" id="GO:0006633">
    <property type="term" value="P:fatty acid biosynthetic process"/>
    <property type="evidence" value="ECO:0007669"/>
    <property type="project" value="TreeGrafter"/>
</dbReference>
<comment type="caution">
    <text evidence="9">The sequence shown here is derived from an EMBL/GenBank/DDBJ whole genome shotgun (WGS) entry which is preliminary data.</text>
</comment>
<dbReference type="GO" id="GO:0031956">
    <property type="term" value="F:medium-chain fatty acid-CoA ligase activity"/>
    <property type="evidence" value="ECO:0007669"/>
    <property type="project" value="UniProtKB-EC"/>
</dbReference>
<dbReference type="InterPro" id="IPR020845">
    <property type="entry name" value="AMP-binding_CS"/>
</dbReference>
<keyword evidence="2" id="KW-0436">Ligase</keyword>
<dbReference type="GO" id="GO:0006637">
    <property type="term" value="P:acyl-CoA metabolic process"/>
    <property type="evidence" value="ECO:0007669"/>
    <property type="project" value="TreeGrafter"/>
</dbReference>
<name>A0A8J2LGQ5_9HEXA</name>
<comment type="catalytic activity">
    <reaction evidence="6">
        <text>a medium-chain fatty acid + ATP + CoA = a medium-chain fatty acyl-CoA + AMP + diphosphate</text>
        <dbReference type="Rhea" id="RHEA:48340"/>
        <dbReference type="ChEBI" id="CHEBI:30616"/>
        <dbReference type="ChEBI" id="CHEBI:33019"/>
        <dbReference type="ChEBI" id="CHEBI:57287"/>
        <dbReference type="ChEBI" id="CHEBI:59558"/>
        <dbReference type="ChEBI" id="CHEBI:90546"/>
        <dbReference type="ChEBI" id="CHEBI:456215"/>
        <dbReference type="EC" id="6.2.1.2"/>
    </reaction>
    <physiologicalReaction direction="left-to-right" evidence="6">
        <dbReference type="Rhea" id="RHEA:48341"/>
    </physiologicalReaction>
</comment>
<evidence type="ECO:0000256" key="2">
    <source>
        <dbReference type="ARBA" id="ARBA00022598"/>
    </source>
</evidence>
<keyword evidence="3" id="KW-0547">Nucleotide-binding</keyword>
<evidence type="ECO:0000313" key="10">
    <source>
        <dbReference type="Proteomes" id="UP000708208"/>
    </source>
</evidence>
<dbReference type="InterPro" id="IPR025110">
    <property type="entry name" value="AMP-bd_C"/>
</dbReference>
<dbReference type="Pfam" id="PF13193">
    <property type="entry name" value="AMP-binding_C"/>
    <property type="match status" value="1"/>
</dbReference>
<keyword evidence="4" id="KW-0067">ATP-binding</keyword>
<dbReference type="Pfam" id="PF00501">
    <property type="entry name" value="AMP-binding"/>
    <property type="match status" value="1"/>
</dbReference>
<evidence type="ECO:0000256" key="1">
    <source>
        <dbReference type="ARBA" id="ARBA00006432"/>
    </source>
</evidence>
<keyword evidence="10" id="KW-1185">Reference proteome</keyword>
<sequence>MCRRDLILRGTFLIGMSQKGLPHLPSEWTAMFSVNDGRFLNYTKIQLSPQDIEYRLGVSGAKVVITDPQNMWKVEEAQRNGKHSNLKKIVVGDGLSAEGWIQYEDLAENVLDADVLSFKNVDTKSDALSQVFFTSGTTGKPKMVGHTHASYGIGHYTTSYILDLQKNDFMWNISDPGWAKSSYSSFFAPWIAGCTVFIHQMERFEPAKVLQTLCDMDITTLCAPPTLYRSMVQEKDPSLFKFKAIRNFYGAGEAVNPEVSVQWKLKTGLPIHEFYGQTETTTIGAPPTQPKKPGSIGKIVTMDLGIVDENGQEVAHGVEGNISVRVKPKRPVGLLKGYMRPGPKGLEVNDEVDCYRGDFYLTGDRGYLDEDGYLFLVGRGDDVINSAGYRIGPYEVESVLLSHDAVAESAVVGYPDEKRGEVVKAFIVRTEKYQHADEETLIKNIQDFVKNNTAPYKYPRKIQFVDSLPKTISGKILRRELKKLGQRN</sequence>
<proteinExistence type="inferred from homology"/>
<dbReference type="AlphaFoldDB" id="A0A8J2LGQ5"/>
<dbReference type="Proteomes" id="UP000708208">
    <property type="component" value="Unassembled WGS sequence"/>
</dbReference>
<evidence type="ECO:0000259" key="7">
    <source>
        <dbReference type="Pfam" id="PF00501"/>
    </source>
</evidence>
<evidence type="ECO:0000259" key="8">
    <source>
        <dbReference type="Pfam" id="PF13193"/>
    </source>
</evidence>
<dbReference type="PROSITE" id="PS00455">
    <property type="entry name" value="AMP_BINDING"/>
    <property type="match status" value="1"/>
</dbReference>
<evidence type="ECO:0000256" key="4">
    <source>
        <dbReference type="ARBA" id="ARBA00022840"/>
    </source>
</evidence>
<feature type="domain" description="AMP-binding enzyme C-terminal" evidence="8">
    <location>
        <begin position="395"/>
        <end position="475"/>
    </location>
</feature>
<evidence type="ECO:0000313" key="9">
    <source>
        <dbReference type="EMBL" id="CAG7835143.1"/>
    </source>
</evidence>
<dbReference type="EMBL" id="CAJVCH010570539">
    <property type="protein sequence ID" value="CAG7835143.1"/>
    <property type="molecule type" value="Genomic_DNA"/>
</dbReference>
<organism evidence="9 10">
    <name type="scientific">Allacma fusca</name>
    <dbReference type="NCBI Taxonomy" id="39272"/>
    <lineage>
        <taxon>Eukaryota</taxon>
        <taxon>Metazoa</taxon>
        <taxon>Ecdysozoa</taxon>
        <taxon>Arthropoda</taxon>
        <taxon>Hexapoda</taxon>
        <taxon>Collembola</taxon>
        <taxon>Symphypleona</taxon>
        <taxon>Sminthuridae</taxon>
        <taxon>Allacma</taxon>
    </lineage>
</organism>
<evidence type="ECO:0000256" key="3">
    <source>
        <dbReference type="ARBA" id="ARBA00022741"/>
    </source>
</evidence>
<feature type="domain" description="AMP-dependent synthetase/ligase" evidence="7">
    <location>
        <begin position="46"/>
        <end position="338"/>
    </location>
</feature>
<dbReference type="FunFam" id="3.30.300.30:FF:000005">
    <property type="entry name" value="Acyl-coenzyme A synthetase ACSM5, mitochondrial"/>
    <property type="match status" value="1"/>
</dbReference>
<dbReference type="InterPro" id="IPR000873">
    <property type="entry name" value="AMP-dep_synth/lig_dom"/>
</dbReference>
<dbReference type="GO" id="GO:0005524">
    <property type="term" value="F:ATP binding"/>
    <property type="evidence" value="ECO:0007669"/>
    <property type="project" value="UniProtKB-KW"/>
</dbReference>
<dbReference type="PANTHER" id="PTHR43605">
    <property type="entry name" value="ACYL-COENZYME A SYNTHETASE"/>
    <property type="match status" value="1"/>
</dbReference>
<reference evidence="9" key="1">
    <citation type="submission" date="2021-06" db="EMBL/GenBank/DDBJ databases">
        <authorList>
            <person name="Hodson N. C."/>
            <person name="Mongue J. A."/>
            <person name="Jaron S. K."/>
        </authorList>
    </citation>
    <scope>NUCLEOTIDE SEQUENCE</scope>
</reference>
<dbReference type="EC" id="6.2.1.2" evidence="5"/>